<protein>
    <submittedName>
        <fullName evidence="1">Uncharacterized protein</fullName>
    </submittedName>
</protein>
<dbReference type="AlphaFoldDB" id="A0A1I7FST5"/>
<organism evidence="1 2">
    <name type="scientific">Xenorhabdus koppenhoeferi</name>
    <dbReference type="NCBI Taxonomy" id="351659"/>
    <lineage>
        <taxon>Bacteria</taxon>
        <taxon>Pseudomonadati</taxon>
        <taxon>Pseudomonadota</taxon>
        <taxon>Gammaproteobacteria</taxon>
        <taxon>Enterobacterales</taxon>
        <taxon>Morganellaceae</taxon>
        <taxon>Xenorhabdus</taxon>
    </lineage>
</organism>
<reference evidence="2" key="1">
    <citation type="submission" date="2016-10" db="EMBL/GenBank/DDBJ databases">
        <authorList>
            <person name="Varghese N."/>
            <person name="Submissions S."/>
        </authorList>
    </citation>
    <scope>NUCLEOTIDE SEQUENCE [LARGE SCALE GENOMIC DNA]</scope>
    <source>
        <strain evidence="2">DSM 18168</strain>
    </source>
</reference>
<dbReference type="STRING" id="351659.SAMN05421784_10559"/>
<dbReference type="Pfam" id="PF20126">
    <property type="entry name" value="TumE"/>
    <property type="match status" value="1"/>
</dbReference>
<accession>A0A1I7FST5</accession>
<gene>
    <name evidence="1" type="ORF">SAMN05421784_10559</name>
</gene>
<dbReference type="EMBL" id="FPBJ01000005">
    <property type="protein sequence ID" value="SFU39284.1"/>
    <property type="molecule type" value="Genomic_DNA"/>
</dbReference>
<evidence type="ECO:0000313" key="2">
    <source>
        <dbReference type="Proteomes" id="UP000242496"/>
    </source>
</evidence>
<keyword evidence="2" id="KW-1185">Reference proteome</keyword>
<proteinExistence type="predicted"/>
<dbReference type="Proteomes" id="UP000242496">
    <property type="component" value="Unassembled WGS sequence"/>
</dbReference>
<sequence>MDYEHGLEVLLDLHCQRVNRDDGYWWEIKAWTVVKTKMIPHGIRYSLTLHDKHNTRVFGMDNAHAISIPKKGKYKGRIVYDHMHRNSYDKGVPYEFTSPYQLIEDFFAKIDEVIAERESRG</sequence>
<dbReference type="InterPro" id="IPR045397">
    <property type="entry name" value="TumE-like"/>
</dbReference>
<dbReference type="OrthoDB" id="7451512at2"/>
<dbReference type="RefSeq" id="WP_092548612.1">
    <property type="nucleotide sequence ID" value="NZ_CAWRBG010000049.1"/>
</dbReference>
<evidence type="ECO:0000313" key="1">
    <source>
        <dbReference type="EMBL" id="SFU39284.1"/>
    </source>
</evidence>
<name>A0A1I7FST5_9GAMM</name>